<gene>
    <name evidence="7" type="ORF">EUGRSUZ_A02526</name>
</gene>
<dbReference type="GO" id="GO:0005737">
    <property type="term" value="C:cytoplasm"/>
    <property type="evidence" value="ECO:0007669"/>
    <property type="project" value="UniProtKB-SubCell"/>
</dbReference>
<protein>
    <recommendedName>
        <fullName evidence="5">Protein-lysine N-methyltransferase EUGRSUZ_A02526</fullName>
        <ecNumber evidence="5">2.1.1.-</ecNumber>
    </recommendedName>
</protein>
<organism evidence="7">
    <name type="scientific">Eucalyptus grandis</name>
    <name type="common">Flooded gum</name>
    <dbReference type="NCBI Taxonomy" id="71139"/>
    <lineage>
        <taxon>Eukaryota</taxon>
        <taxon>Viridiplantae</taxon>
        <taxon>Streptophyta</taxon>
        <taxon>Embryophyta</taxon>
        <taxon>Tracheophyta</taxon>
        <taxon>Spermatophyta</taxon>
        <taxon>Magnoliopsida</taxon>
        <taxon>eudicotyledons</taxon>
        <taxon>Gunneridae</taxon>
        <taxon>Pentapetalae</taxon>
        <taxon>rosids</taxon>
        <taxon>malvids</taxon>
        <taxon>Myrtales</taxon>
        <taxon>Myrtaceae</taxon>
        <taxon>Myrtoideae</taxon>
        <taxon>Eucalypteae</taxon>
        <taxon>Eucalyptus</taxon>
    </lineage>
</organism>
<dbReference type="eggNOG" id="KOG3350">
    <property type="taxonomic scope" value="Eukaryota"/>
</dbReference>
<keyword evidence="2 5" id="KW-0963">Cytoplasm</keyword>
<dbReference type="PANTHER" id="PTHR13200">
    <property type="entry name" value="EEF1A LYSINE METHYLTRANSFERASE 1"/>
    <property type="match status" value="1"/>
</dbReference>
<dbReference type="InterPro" id="IPR041370">
    <property type="entry name" value="Mlase_EEF1AKMT1/ZCCHC4"/>
</dbReference>
<dbReference type="PROSITE" id="PS00092">
    <property type="entry name" value="N6_MTASE"/>
    <property type="match status" value="1"/>
</dbReference>
<name>A0A059DJ46_EUCGR</name>
<dbReference type="HAMAP" id="MF_03187">
    <property type="entry name" value="Methyltr_EFM5"/>
    <property type="match status" value="1"/>
</dbReference>
<evidence type="ECO:0000256" key="2">
    <source>
        <dbReference type="ARBA" id="ARBA00022490"/>
    </source>
</evidence>
<comment type="similarity">
    <text evidence="5">Belongs to the class I-like SAM-binding methyltransferase superfamily. EFM5 family.</text>
</comment>
<dbReference type="EMBL" id="KK198753">
    <property type="protein sequence ID" value="KCW90385.1"/>
    <property type="molecule type" value="Genomic_DNA"/>
</dbReference>
<comment type="function">
    <text evidence="5">S-adenosyl-L-methionine-dependent protein-lysine N-methyltransferase that methylates elongation factor 1-alpha.</text>
</comment>
<dbReference type="GO" id="GO:0032259">
    <property type="term" value="P:methylation"/>
    <property type="evidence" value="ECO:0007669"/>
    <property type="project" value="UniProtKB-KW"/>
</dbReference>
<dbReference type="AlphaFoldDB" id="A0A059DJ46"/>
<keyword evidence="3 5" id="KW-0489">Methyltransferase</keyword>
<comment type="subcellular location">
    <subcellularLocation>
        <location evidence="1 5">Cytoplasm</location>
    </subcellularLocation>
</comment>
<evidence type="ECO:0000313" key="7">
    <source>
        <dbReference type="EMBL" id="KCW90385.1"/>
    </source>
</evidence>
<evidence type="ECO:0000256" key="1">
    <source>
        <dbReference type="ARBA" id="ARBA00004496"/>
    </source>
</evidence>
<dbReference type="GO" id="GO:0016279">
    <property type="term" value="F:protein-lysine N-methyltransferase activity"/>
    <property type="evidence" value="ECO:0007669"/>
    <property type="project" value="UniProtKB-UniRule"/>
</dbReference>
<evidence type="ECO:0000256" key="6">
    <source>
        <dbReference type="SAM" id="MobiDB-lite"/>
    </source>
</evidence>
<dbReference type="InterPro" id="IPR002052">
    <property type="entry name" value="DNA_methylase_N6_adenine_CS"/>
</dbReference>
<reference evidence="7" key="1">
    <citation type="submission" date="2013-07" db="EMBL/GenBank/DDBJ databases">
        <title>The genome of Eucalyptus grandis.</title>
        <authorList>
            <person name="Schmutz J."/>
            <person name="Hayes R."/>
            <person name="Myburg A."/>
            <person name="Tuskan G."/>
            <person name="Grattapaglia D."/>
            <person name="Rokhsar D.S."/>
        </authorList>
    </citation>
    <scope>NUCLEOTIDE SEQUENCE</scope>
    <source>
        <tissue evidence="7">Leaf extractions</tissue>
    </source>
</reference>
<dbReference type="GO" id="GO:0003676">
    <property type="term" value="F:nucleic acid binding"/>
    <property type="evidence" value="ECO:0007669"/>
    <property type="project" value="InterPro"/>
</dbReference>
<dbReference type="InterPro" id="IPR019369">
    <property type="entry name" value="Efm5/EEF1AKMT1"/>
</dbReference>
<dbReference type="Pfam" id="PF10237">
    <property type="entry name" value="N6-adenineMlase"/>
    <property type="match status" value="1"/>
</dbReference>
<dbReference type="InterPro" id="IPR029063">
    <property type="entry name" value="SAM-dependent_MTases_sf"/>
</dbReference>
<evidence type="ECO:0000256" key="3">
    <source>
        <dbReference type="ARBA" id="ARBA00022603"/>
    </source>
</evidence>
<evidence type="ECO:0000256" key="5">
    <source>
        <dbReference type="HAMAP-Rule" id="MF_03187"/>
    </source>
</evidence>
<dbReference type="FunCoup" id="A0A059DJ46">
    <property type="interactions" value="2519"/>
</dbReference>
<evidence type="ECO:0000256" key="4">
    <source>
        <dbReference type="ARBA" id="ARBA00022679"/>
    </source>
</evidence>
<sequence>MEGVADRNVGVGVDVDVDDDEDAPTLSSQALAALQEYLREQNQNQNQSPADQSEVALVTEDWRLSQFWYDRETAEAVANEVLALCSGTPSRVACIACPTLYAYLKRIDPCVSVQLLEYDKRFEQYGSDFTFYDYNKPEELPTEMKHAYQVIVADPPYLSGECLEKVAQTISFLSQSNAYLLLLTGEVQKDRAAELLGLHPCIFRPKHSSKLGNEFRLFTNYDPGTRLGGWEQEK</sequence>
<dbReference type="OMA" id="TIYIFEY"/>
<dbReference type="EC" id="2.1.1.-" evidence="5"/>
<dbReference type="InParanoid" id="A0A059DJ46"/>
<dbReference type="Gene3D" id="3.40.50.150">
    <property type="entry name" value="Vaccinia Virus protein VP39"/>
    <property type="match status" value="1"/>
</dbReference>
<accession>A0A059DJ46</accession>
<keyword evidence="4 5" id="KW-0808">Transferase</keyword>
<proteinExistence type="inferred from homology"/>
<feature type="region of interest" description="Disordered" evidence="6">
    <location>
        <begin position="1"/>
        <end position="25"/>
    </location>
</feature>
<dbReference type="STRING" id="71139.A0A059DJ46"/>
<dbReference type="Gramene" id="KCW90385">
    <property type="protein sequence ID" value="KCW90385"/>
    <property type="gene ID" value="EUGRSUZ_A02526"/>
</dbReference>
<dbReference type="PANTHER" id="PTHR13200:SF0">
    <property type="entry name" value="EEF1A LYSINE METHYLTRANSFERASE 1"/>
    <property type="match status" value="1"/>
</dbReference>